<evidence type="ECO:0000313" key="3">
    <source>
        <dbReference type="Proteomes" id="UP000323856"/>
    </source>
</evidence>
<dbReference type="OrthoDB" id="4930823at2"/>
<keyword evidence="1" id="KW-1133">Transmembrane helix</keyword>
<gene>
    <name evidence="2" type="ORF">FQ154_06940</name>
</gene>
<evidence type="ECO:0008006" key="4">
    <source>
        <dbReference type="Google" id="ProtNLM"/>
    </source>
</evidence>
<evidence type="ECO:0000256" key="1">
    <source>
        <dbReference type="SAM" id="Phobius"/>
    </source>
</evidence>
<dbReference type="Proteomes" id="UP000323856">
    <property type="component" value="Unassembled WGS sequence"/>
</dbReference>
<name>A0A5B0EIG4_9MICC</name>
<keyword evidence="1" id="KW-0812">Transmembrane</keyword>
<protein>
    <recommendedName>
        <fullName evidence="4">Zinc-finger domain-containing protein</fullName>
    </recommendedName>
</protein>
<evidence type="ECO:0000313" key="2">
    <source>
        <dbReference type="EMBL" id="KAA0977985.1"/>
    </source>
</evidence>
<dbReference type="EMBL" id="VOBL01000005">
    <property type="protein sequence ID" value="KAA0977985.1"/>
    <property type="molecule type" value="Genomic_DNA"/>
</dbReference>
<accession>A0A5B0EIG4</accession>
<feature type="transmembrane region" description="Helical" evidence="1">
    <location>
        <begin position="83"/>
        <end position="108"/>
    </location>
</feature>
<organism evidence="2 3">
    <name type="scientific">Paeniglutamicibacter gangotriensis</name>
    <dbReference type="NCBI Taxonomy" id="254787"/>
    <lineage>
        <taxon>Bacteria</taxon>
        <taxon>Bacillati</taxon>
        <taxon>Actinomycetota</taxon>
        <taxon>Actinomycetes</taxon>
        <taxon>Micrococcales</taxon>
        <taxon>Micrococcaceae</taxon>
        <taxon>Paeniglutamicibacter</taxon>
    </lineage>
</organism>
<dbReference type="AlphaFoldDB" id="A0A5B0EIG4"/>
<proteinExistence type="predicted"/>
<dbReference type="RefSeq" id="WP_149619137.1">
    <property type="nucleotide sequence ID" value="NZ_JBITUG010000006.1"/>
</dbReference>
<comment type="caution">
    <text evidence="2">The sequence shown here is derived from an EMBL/GenBank/DDBJ whole genome shotgun (WGS) entry which is preliminary data.</text>
</comment>
<sequence>MDRYGRWIDDYAAGRVRGRRARAIARHVGHCAECSSALARKMPETSSEQLVAPLPPVQLSAQTLLGARYSLPPENESSRRHSIAFVPITVLAMVFALVAAMAATSWVLGAPAAQGAPEQDPAASWSAVAQSLDAEAITRLRQDGWTCPVIETAGFTLASASGVLESGEATATLVLSDGKHRIELAETRMVSGAPTPAMHKSVAAQMSTDPSSGMLTELGHRLGAKAAAAVSYGDGTATLNLEEVKYEITTDLSKSDVEGILQRLVVSEHTRVGSMDQQSTENISERLLRGFSRLMVLDFK</sequence>
<reference evidence="2 3" key="1">
    <citation type="submission" date="2019-07" db="EMBL/GenBank/DDBJ databases">
        <title>Analysis of the biochemical properties, biological activity and biotechnological potential of siderophores and biosurfactants produced by Antarctic psychrotolerant bacteria.</title>
        <authorList>
            <person name="Styczynski M."/>
            <person name="Krucon T."/>
            <person name="Decewicz P."/>
            <person name="Dziewit L."/>
        </authorList>
    </citation>
    <scope>NUCLEOTIDE SEQUENCE [LARGE SCALE GENOMIC DNA]</scope>
    <source>
        <strain evidence="2 3">ANT_H27</strain>
    </source>
</reference>
<keyword evidence="1" id="KW-0472">Membrane</keyword>